<protein>
    <submittedName>
        <fullName evidence="3">Cytoplasmic glycerophosphodiester phosphodiesterase</fullName>
    </submittedName>
    <submittedName>
        <fullName evidence="2">Glycerophosphoryldiester phosphodiesterase</fullName>
    </submittedName>
</protein>
<dbReference type="GO" id="GO:0006629">
    <property type="term" value="P:lipid metabolic process"/>
    <property type="evidence" value="ECO:0007669"/>
    <property type="project" value="InterPro"/>
</dbReference>
<dbReference type="EMBL" id="UHIV01000004">
    <property type="protein sequence ID" value="SUP59606.1"/>
    <property type="molecule type" value="Genomic_DNA"/>
</dbReference>
<proteinExistence type="predicted"/>
<reference evidence="3 5" key="2">
    <citation type="submission" date="2018-06" db="EMBL/GenBank/DDBJ databases">
        <authorList>
            <consortium name="Pathogen Informatics"/>
            <person name="Doyle S."/>
        </authorList>
    </citation>
    <scope>NUCLEOTIDE SEQUENCE [LARGE SCALE GENOMIC DNA]</scope>
    <source>
        <strain evidence="3 5">NCTC13645</strain>
    </source>
</reference>
<evidence type="ECO:0000313" key="2">
    <source>
        <dbReference type="EMBL" id="KRN47229.1"/>
    </source>
</evidence>
<evidence type="ECO:0000313" key="3">
    <source>
        <dbReference type="EMBL" id="SUP59606.1"/>
    </source>
</evidence>
<feature type="domain" description="GP-PDE" evidence="1">
    <location>
        <begin position="4"/>
        <end position="226"/>
    </location>
</feature>
<accession>A0A0R2HCP9</accession>
<dbReference type="PATRIC" id="fig|1629.5.peg.511"/>
<dbReference type="Proteomes" id="UP000051992">
    <property type="component" value="Unassembled WGS sequence"/>
</dbReference>
<gene>
    <name evidence="2" type="ORF">IV50_GL000507</name>
    <name evidence="3" type="ORF">NCTC13645_01866</name>
</gene>
<reference evidence="2 4" key="1">
    <citation type="journal article" date="2015" name="Genome Announc.">
        <title>Expanding the biotechnology potential of lactobacilli through comparative genomics of 213 strains and associated genera.</title>
        <authorList>
            <person name="Sun Z."/>
            <person name="Harris H.M."/>
            <person name="McCann A."/>
            <person name="Guo C."/>
            <person name="Argimon S."/>
            <person name="Zhang W."/>
            <person name="Yang X."/>
            <person name="Jeffery I.B."/>
            <person name="Cooney J.C."/>
            <person name="Kagawa T.F."/>
            <person name="Liu W."/>
            <person name="Song Y."/>
            <person name="Salvetti E."/>
            <person name="Wrobel A."/>
            <person name="Rasinkangas P."/>
            <person name="Parkhill J."/>
            <person name="Rea M.C."/>
            <person name="O'Sullivan O."/>
            <person name="Ritari J."/>
            <person name="Douillard F.P."/>
            <person name="Paul Ross R."/>
            <person name="Yang R."/>
            <person name="Briner A.E."/>
            <person name="Felis G.E."/>
            <person name="de Vos W.M."/>
            <person name="Barrangou R."/>
            <person name="Klaenhammer T.R."/>
            <person name="Caufield P.W."/>
            <person name="Cui Y."/>
            <person name="Zhang H."/>
            <person name="O'Toole P.W."/>
        </authorList>
    </citation>
    <scope>NUCLEOTIDE SEQUENCE [LARGE SCALE GENOMIC DNA]</scope>
    <source>
        <strain evidence="2 4">DSM 20410</strain>
    </source>
</reference>
<sequence>MGKTTIFGHRGVPRKYIENSIDGFEYIAQKGEAVEFDVHLTKDFQPIVMHDEKIDRTTNGHGYIRDYTVAELAQFHLMPDLQRPQQRQGKQSAIQTLERVLQIFQKTENIQYPGIETLVLEAVHRFDLAEQTVFSSANLGSVKRIGRLDERQQIALISETPISRPLDFMVRNQLDALHLKRSVMLNEVTNRQRIWTIDDTPTLKQIFERGYEGVFTDDFENAHVLRQAIGN</sequence>
<dbReference type="PANTHER" id="PTHR46211:SF1">
    <property type="entry name" value="GLYCEROPHOSPHODIESTER PHOSPHODIESTERASE, CYTOPLASMIC"/>
    <property type="match status" value="1"/>
</dbReference>
<dbReference type="Pfam" id="PF03009">
    <property type="entry name" value="GDPD"/>
    <property type="match status" value="1"/>
</dbReference>
<dbReference type="PROSITE" id="PS51704">
    <property type="entry name" value="GP_PDE"/>
    <property type="match status" value="1"/>
</dbReference>
<name>A0A0R2HCP9_WEIVI</name>
<dbReference type="AlphaFoldDB" id="A0A0R2HCP9"/>
<evidence type="ECO:0000259" key="1">
    <source>
        <dbReference type="PROSITE" id="PS51704"/>
    </source>
</evidence>
<dbReference type="EMBL" id="JQBM01000001">
    <property type="protein sequence ID" value="KRN47229.1"/>
    <property type="molecule type" value="Genomic_DNA"/>
</dbReference>
<dbReference type="STRING" id="1629.IV50_GL000507"/>
<dbReference type="RefSeq" id="WP_057744555.1">
    <property type="nucleotide sequence ID" value="NZ_BJLU01000009.1"/>
</dbReference>
<evidence type="ECO:0000313" key="4">
    <source>
        <dbReference type="Proteomes" id="UP000051992"/>
    </source>
</evidence>
<dbReference type="PANTHER" id="PTHR46211">
    <property type="entry name" value="GLYCEROPHOSPHORYL DIESTER PHOSPHODIESTERASE"/>
    <property type="match status" value="1"/>
</dbReference>
<dbReference type="InterPro" id="IPR030395">
    <property type="entry name" value="GP_PDE_dom"/>
</dbReference>
<keyword evidence="4" id="KW-1185">Reference proteome</keyword>
<dbReference type="Proteomes" id="UP000254621">
    <property type="component" value="Unassembled WGS sequence"/>
</dbReference>
<dbReference type="OrthoDB" id="384721at2"/>
<evidence type="ECO:0000313" key="5">
    <source>
        <dbReference type="Proteomes" id="UP000254621"/>
    </source>
</evidence>
<dbReference type="Gene3D" id="3.20.20.190">
    <property type="entry name" value="Phosphatidylinositol (PI) phosphodiesterase"/>
    <property type="match status" value="1"/>
</dbReference>
<organism evidence="2 4">
    <name type="scientific">Weissella viridescens</name>
    <name type="common">Lactobacillus viridescens</name>
    <dbReference type="NCBI Taxonomy" id="1629"/>
    <lineage>
        <taxon>Bacteria</taxon>
        <taxon>Bacillati</taxon>
        <taxon>Bacillota</taxon>
        <taxon>Bacilli</taxon>
        <taxon>Lactobacillales</taxon>
        <taxon>Lactobacillaceae</taxon>
        <taxon>Weissella</taxon>
    </lineage>
</organism>
<dbReference type="GO" id="GO:0008081">
    <property type="term" value="F:phosphoric diester hydrolase activity"/>
    <property type="evidence" value="ECO:0007669"/>
    <property type="project" value="InterPro"/>
</dbReference>
<dbReference type="InterPro" id="IPR017946">
    <property type="entry name" value="PLC-like_Pdiesterase_TIM-brl"/>
</dbReference>
<dbReference type="SUPFAM" id="SSF51695">
    <property type="entry name" value="PLC-like phosphodiesterases"/>
    <property type="match status" value="1"/>
</dbReference>